<reference evidence="1" key="1">
    <citation type="submission" date="2021-03" db="EMBL/GenBank/DDBJ databases">
        <authorList>
            <person name="Bekaert M."/>
        </authorList>
    </citation>
    <scope>NUCLEOTIDE SEQUENCE</scope>
</reference>
<dbReference type="AlphaFoldDB" id="A0A8S3Q9M8"/>
<dbReference type="Proteomes" id="UP000683360">
    <property type="component" value="Unassembled WGS sequence"/>
</dbReference>
<proteinExistence type="predicted"/>
<accession>A0A8S3Q9M8</accession>
<evidence type="ECO:0000313" key="1">
    <source>
        <dbReference type="EMBL" id="CAG2191371.1"/>
    </source>
</evidence>
<sequence length="361" mass="40982">MKIENVDGTPVGHILLRPKPKNPDVVDKYLQAANNCIDAGPNKVFNPQLVEKLFTTEIRKHDKSDCDGHLRFDTENSKQWGCVWRERLKCQNVIFVAARLKGKGFKIVCPNHEGVCTANIAEDASIGNEEHTAAGVQLSKVCCKLNQSFNVHQGELYTVKQHMPEVIKTIVMCYKGYCGSSCKVNSYVCAGLPSNHWIKNFIPNGSTCRMTCDDEVKLENCIGILLAPNSLNLVRFLTSTQKSGAFNRALSRCNPKNVSFPRNFPGRAHAAVYMINHRFANSAFLLTEQLGVKITAPKVIRKLKQRDRRQLYIYKHKRSHVEKLQRAKSRNRRYRLHALIHYSQLAFIPKALQIHTMIKIV</sequence>
<comment type="caution">
    <text evidence="1">The sequence shown here is derived from an EMBL/GenBank/DDBJ whole genome shotgun (WGS) entry which is preliminary data.</text>
</comment>
<protein>
    <submittedName>
        <fullName evidence="1">Uncharacterized protein</fullName>
    </submittedName>
</protein>
<dbReference type="OrthoDB" id="10413082at2759"/>
<organism evidence="1 2">
    <name type="scientific">Mytilus edulis</name>
    <name type="common">Blue mussel</name>
    <dbReference type="NCBI Taxonomy" id="6550"/>
    <lineage>
        <taxon>Eukaryota</taxon>
        <taxon>Metazoa</taxon>
        <taxon>Spiralia</taxon>
        <taxon>Lophotrochozoa</taxon>
        <taxon>Mollusca</taxon>
        <taxon>Bivalvia</taxon>
        <taxon>Autobranchia</taxon>
        <taxon>Pteriomorphia</taxon>
        <taxon>Mytilida</taxon>
        <taxon>Mytiloidea</taxon>
        <taxon>Mytilidae</taxon>
        <taxon>Mytilinae</taxon>
        <taxon>Mytilus</taxon>
    </lineage>
</organism>
<dbReference type="EMBL" id="CAJPWZ010000360">
    <property type="protein sequence ID" value="CAG2191371.1"/>
    <property type="molecule type" value="Genomic_DNA"/>
</dbReference>
<name>A0A8S3Q9M8_MYTED</name>
<gene>
    <name evidence="1" type="ORF">MEDL_6607</name>
</gene>
<evidence type="ECO:0000313" key="2">
    <source>
        <dbReference type="Proteomes" id="UP000683360"/>
    </source>
</evidence>
<keyword evidence="2" id="KW-1185">Reference proteome</keyword>